<gene>
    <name evidence="10" type="ORF">IPU22_10335</name>
</gene>
<evidence type="ECO:0000259" key="8">
    <source>
        <dbReference type="Pfam" id="PF01123"/>
    </source>
</evidence>
<comment type="similarity">
    <text evidence="1">Belongs to the staphylococcal/streptococcal toxin family.</text>
</comment>
<dbReference type="InterPro" id="IPR006123">
    <property type="entry name" value="Toxin_b-grasp_Staph/Strep"/>
</dbReference>
<dbReference type="AlphaFoldDB" id="A0AAQ0D6I2"/>
<dbReference type="GO" id="GO:0090729">
    <property type="term" value="F:toxin activity"/>
    <property type="evidence" value="ECO:0007669"/>
    <property type="project" value="UniProtKB-KW"/>
</dbReference>
<sequence length="279" mass="32359">MNKKRLLSSIFGIIVGLLVLSMSDALADNSADPTPEQLHKSSEFTGVMWNLEYLYKEHGISASNVKSFDSLLSHDLIFNLKGEQTQDSYELKTELMNKELAEKYRNRQVDLFGTNYYVNCYFSQKGKQDNNKTCMYGGITNYQGNHFDNDALQNIVVKVFEDKKNSLSFQIQTDKKQVTAQELDIKTRNFLISKLKLYEYNSSPFETGYIKFTEKDGSSFWYDMMPPPGNAFDQAKYLLIYNDNKTVQSKSVKIEVYLTKKERSFKHDKIEREVEPSHH</sequence>
<evidence type="ECO:0000256" key="2">
    <source>
        <dbReference type="ARBA" id="ARBA00022633"/>
    </source>
</evidence>
<keyword evidence="2" id="KW-0766">Superantigen</keyword>
<evidence type="ECO:0000313" key="11">
    <source>
        <dbReference type="Proteomes" id="UP000675994"/>
    </source>
</evidence>
<protein>
    <submittedName>
        <fullName evidence="10">Exotoxin</fullName>
    </submittedName>
</protein>
<dbReference type="InterPro" id="IPR008992">
    <property type="entry name" value="Enterotoxin"/>
</dbReference>
<dbReference type="Gene3D" id="2.40.50.110">
    <property type="match status" value="1"/>
</dbReference>
<keyword evidence="5" id="KW-0260">Enterotoxin</keyword>
<dbReference type="GO" id="GO:0005576">
    <property type="term" value="C:extracellular region"/>
    <property type="evidence" value="ECO:0007669"/>
    <property type="project" value="InterPro"/>
</dbReference>
<evidence type="ECO:0000256" key="1">
    <source>
        <dbReference type="ARBA" id="ARBA00008401"/>
    </source>
</evidence>
<dbReference type="PROSITE" id="PS00278">
    <property type="entry name" value="STAPH_STREP_TOXIN_2"/>
    <property type="match status" value="1"/>
</dbReference>
<organism evidence="10 11">
    <name type="scientific">Staphylococcus delphini</name>
    <dbReference type="NCBI Taxonomy" id="53344"/>
    <lineage>
        <taxon>Bacteria</taxon>
        <taxon>Bacillati</taxon>
        <taxon>Bacillota</taxon>
        <taxon>Bacilli</taxon>
        <taxon>Bacillales</taxon>
        <taxon>Staphylococcaceae</taxon>
        <taxon>Staphylococcus</taxon>
        <taxon>Staphylococcus intermedius group</taxon>
    </lineage>
</organism>
<feature type="domain" description="Staphylococcal/Streptococcal toxin OB-fold" evidence="8">
    <location>
        <begin position="50"/>
        <end position="141"/>
    </location>
</feature>
<evidence type="ECO:0000256" key="7">
    <source>
        <dbReference type="SAM" id="SignalP"/>
    </source>
</evidence>
<dbReference type="PRINTS" id="PR00279">
    <property type="entry name" value="BACTRLTOXIN"/>
</dbReference>
<keyword evidence="4 7" id="KW-0732">Signal</keyword>
<dbReference type="InterPro" id="IPR006173">
    <property type="entry name" value="Staph_tox_OB"/>
</dbReference>
<dbReference type="InterPro" id="IPR013307">
    <property type="entry name" value="Superantigen_bac"/>
</dbReference>
<dbReference type="InterPro" id="IPR006177">
    <property type="entry name" value="Toxin_bac"/>
</dbReference>
<evidence type="ECO:0000259" key="9">
    <source>
        <dbReference type="Pfam" id="PF02876"/>
    </source>
</evidence>
<name>A0AAQ0D6I2_9STAP</name>
<feature type="disulfide bond" evidence="6">
    <location>
        <begin position="120"/>
        <end position="134"/>
    </location>
</feature>
<dbReference type="InterPro" id="IPR006126">
    <property type="entry name" value="Staph/Strept_toxin_CS"/>
</dbReference>
<feature type="chain" id="PRO_5042893669" evidence="7">
    <location>
        <begin position="28"/>
        <end position="279"/>
    </location>
</feature>
<keyword evidence="3" id="KW-0800">Toxin</keyword>
<evidence type="ECO:0000256" key="5">
    <source>
        <dbReference type="ARBA" id="ARBA00022861"/>
    </source>
</evidence>
<feature type="domain" description="Staphylococcal/Streptococcal toxin beta-grasp" evidence="9">
    <location>
        <begin position="154"/>
        <end position="258"/>
    </location>
</feature>
<dbReference type="PROSITE" id="PS00277">
    <property type="entry name" value="STAPH_STREP_TOXIN_1"/>
    <property type="match status" value="1"/>
</dbReference>
<evidence type="ECO:0000256" key="6">
    <source>
        <dbReference type="PIRSR" id="PIRSR613307-50"/>
    </source>
</evidence>
<accession>A0AAQ0D6I2</accession>
<keyword evidence="6" id="KW-1015">Disulfide bond</keyword>
<feature type="signal peptide" evidence="7">
    <location>
        <begin position="1"/>
        <end position="27"/>
    </location>
</feature>
<dbReference type="Pfam" id="PF02876">
    <property type="entry name" value="Stap_Strp_tox_C"/>
    <property type="match status" value="1"/>
</dbReference>
<evidence type="ECO:0000256" key="4">
    <source>
        <dbReference type="ARBA" id="ARBA00022729"/>
    </source>
</evidence>
<dbReference type="SUPFAM" id="SSF50203">
    <property type="entry name" value="Bacterial enterotoxins"/>
    <property type="match status" value="1"/>
</dbReference>
<evidence type="ECO:0000313" key="10">
    <source>
        <dbReference type="EMBL" id="QUM68953.1"/>
    </source>
</evidence>
<evidence type="ECO:0000256" key="3">
    <source>
        <dbReference type="ARBA" id="ARBA00022656"/>
    </source>
</evidence>
<dbReference type="RefSeq" id="WP_212574698.1">
    <property type="nucleotide sequence ID" value="NZ_CP063367.1"/>
</dbReference>
<dbReference type="Gene3D" id="3.10.20.120">
    <property type="match status" value="1"/>
</dbReference>
<dbReference type="InterPro" id="IPR016091">
    <property type="entry name" value="SuperAg_toxin_C"/>
</dbReference>
<dbReference type="PRINTS" id="PR01898">
    <property type="entry name" value="SAGSUPRFAMLY"/>
</dbReference>
<dbReference type="Pfam" id="PF01123">
    <property type="entry name" value="Stap_Strp_toxin"/>
    <property type="match status" value="1"/>
</dbReference>
<reference evidence="10" key="1">
    <citation type="journal article" date="2021" name="Front. Microbiol.">
        <title>Presence and Characterization of a Novel cfr-Carrying Tn558 Transposon Derivative in Staphylococcus delphini Isolated From Retail Food.</title>
        <authorList>
            <person name="Zhang F."/>
            <person name="Wu S."/>
            <person name="Huang J."/>
            <person name="Yang R."/>
            <person name="Zhang J."/>
            <person name="Lei T."/>
            <person name="Dai J."/>
            <person name="Ding Y."/>
            <person name="Xue L."/>
            <person name="Wang J."/>
            <person name="Chen M."/>
            <person name="Wu Q."/>
        </authorList>
    </citation>
    <scope>NUCLEOTIDE SEQUENCE</scope>
    <source>
        <strain evidence="10">2794-1</strain>
    </source>
</reference>
<dbReference type="Proteomes" id="UP000675994">
    <property type="component" value="Chromosome"/>
</dbReference>
<dbReference type="SUPFAM" id="SSF54334">
    <property type="entry name" value="Superantigen toxins, C-terminal domain"/>
    <property type="match status" value="1"/>
</dbReference>
<dbReference type="EMBL" id="CP063367">
    <property type="protein sequence ID" value="QUM68953.1"/>
    <property type="molecule type" value="Genomic_DNA"/>
</dbReference>
<proteinExistence type="inferred from homology"/>